<dbReference type="Proteomes" id="UP001050691">
    <property type="component" value="Unassembled WGS sequence"/>
</dbReference>
<gene>
    <name evidence="2" type="ORF">Clacol_001095</name>
</gene>
<proteinExistence type="predicted"/>
<organism evidence="2 3">
    <name type="scientific">Clathrus columnatus</name>
    <dbReference type="NCBI Taxonomy" id="1419009"/>
    <lineage>
        <taxon>Eukaryota</taxon>
        <taxon>Fungi</taxon>
        <taxon>Dikarya</taxon>
        <taxon>Basidiomycota</taxon>
        <taxon>Agaricomycotina</taxon>
        <taxon>Agaricomycetes</taxon>
        <taxon>Phallomycetidae</taxon>
        <taxon>Phallales</taxon>
        <taxon>Clathraceae</taxon>
        <taxon>Clathrus</taxon>
    </lineage>
</organism>
<keyword evidence="1" id="KW-0472">Membrane</keyword>
<evidence type="ECO:0000313" key="2">
    <source>
        <dbReference type="EMBL" id="GJJ06899.1"/>
    </source>
</evidence>
<accession>A0AAV4ZXN3</accession>
<dbReference type="EMBL" id="BPWL01000002">
    <property type="protein sequence ID" value="GJJ06899.1"/>
    <property type="molecule type" value="Genomic_DNA"/>
</dbReference>
<keyword evidence="1" id="KW-0812">Transmembrane</keyword>
<comment type="caution">
    <text evidence="2">The sequence shown here is derived from an EMBL/GenBank/DDBJ whole genome shotgun (WGS) entry which is preliminary data.</text>
</comment>
<reference evidence="2" key="1">
    <citation type="submission" date="2021-10" db="EMBL/GenBank/DDBJ databases">
        <title>De novo Genome Assembly of Clathrus columnatus (Basidiomycota, Fungi) Using Illumina and Nanopore Sequence Data.</title>
        <authorList>
            <person name="Ogiso-Tanaka E."/>
            <person name="Itagaki H."/>
            <person name="Hosoya T."/>
            <person name="Hosaka K."/>
        </authorList>
    </citation>
    <scope>NUCLEOTIDE SEQUENCE</scope>
    <source>
        <strain evidence="2">MO-923</strain>
    </source>
</reference>
<keyword evidence="3" id="KW-1185">Reference proteome</keyword>
<evidence type="ECO:0000256" key="1">
    <source>
        <dbReference type="SAM" id="Phobius"/>
    </source>
</evidence>
<dbReference type="AlphaFoldDB" id="A0AAV4ZXN3"/>
<evidence type="ECO:0000313" key="3">
    <source>
        <dbReference type="Proteomes" id="UP001050691"/>
    </source>
</evidence>
<protein>
    <submittedName>
        <fullName evidence="2">Uncharacterized protein</fullName>
    </submittedName>
</protein>
<feature type="transmembrane region" description="Helical" evidence="1">
    <location>
        <begin position="48"/>
        <end position="67"/>
    </location>
</feature>
<keyword evidence="1" id="KW-1133">Transmembrane helix</keyword>
<sequence>MAGLSVWDLISPANTTARLPAVTQAHSIWDAESGSCAVVHTHDNLKNFFATISTDFALFVMMLYGIWKRRKAGALWKLVYRQGILWVAGAASGEVPVVVNLPYSCILLLLNLNDAMNLILQPFGLLAM</sequence>
<name>A0AAV4ZXN3_9AGAM</name>